<dbReference type="GeneID" id="34572023"/>
<evidence type="ECO:0000313" key="1">
    <source>
        <dbReference type="EMBL" id="OGE56750.1"/>
    </source>
</evidence>
<organism evidence="1 2">
    <name type="scientific">Penicillium arizonense</name>
    <dbReference type="NCBI Taxonomy" id="1835702"/>
    <lineage>
        <taxon>Eukaryota</taxon>
        <taxon>Fungi</taxon>
        <taxon>Dikarya</taxon>
        <taxon>Ascomycota</taxon>
        <taxon>Pezizomycotina</taxon>
        <taxon>Eurotiomycetes</taxon>
        <taxon>Eurotiomycetidae</taxon>
        <taxon>Eurotiales</taxon>
        <taxon>Aspergillaceae</taxon>
        <taxon>Penicillium</taxon>
    </lineage>
</organism>
<reference evidence="1 2" key="1">
    <citation type="journal article" date="2016" name="Sci. Rep.">
        <title>Penicillium arizonense, a new, genome sequenced fungal species, reveals a high chemical diversity in secreted metabolites.</title>
        <authorList>
            <person name="Grijseels S."/>
            <person name="Nielsen J.C."/>
            <person name="Randelovic M."/>
            <person name="Nielsen J."/>
            <person name="Nielsen K.F."/>
            <person name="Workman M."/>
            <person name="Frisvad J.C."/>
        </authorList>
    </citation>
    <scope>NUCLEOTIDE SEQUENCE [LARGE SCALE GENOMIC DNA]</scope>
    <source>
        <strain evidence="1 2">CBS 141311</strain>
    </source>
</reference>
<gene>
    <name evidence="1" type="ORF">PENARI_c002G02212</name>
</gene>
<protein>
    <submittedName>
        <fullName evidence="1">Uncharacterized protein</fullName>
    </submittedName>
</protein>
<dbReference type="AlphaFoldDB" id="A0A1F5LUL2"/>
<dbReference type="EMBL" id="LXJU01000002">
    <property type="protein sequence ID" value="OGE56750.1"/>
    <property type="molecule type" value="Genomic_DNA"/>
</dbReference>
<dbReference type="Proteomes" id="UP000177622">
    <property type="component" value="Unassembled WGS sequence"/>
</dbReference>
<keyword evidence="2" id="KW-1185">Reference proteome</keyword>
<accession>A0A1F5LUL2</accession>
<dbReference type="OrthoDB" id="4365084at2759"/>
<name>A0A1F5LUL2_PENAI</name>
<dbReference type="RefSeq" id="XP_022492177.1">
    <property type="nucleotide sequence ID" value="XM_022627289.1"/>
</dbReference>
<proteinExistence type="predicted"/>
<evidence type="ECO:0000313" key="2">
    <source>
        <dbReference type="Proteomes" id="UP000177622"/>
    </source>
</evidence>
<comment type="caution">
    <text evidence="1">The sequence shown here is derived from an EMBL/GenBank/DDBJ whole genome shotgun (WGS) entry which is preliminary data.</text>
</comment>
<sequence>MYGYSVSELIAAVNETSSIPQLSMAQLFQVIYRCEDIYGGIVGNSLCIDGCIPANNATRDDQCQLSGGPGGTTTVTVTTAAPVSCYKKCMTFCFGGNCTTCMNTMHPPTMTPLLRF</sequence>